<dbReference type="Proteomes" id="UP000005089">
    <property type="component" value="Unassembled WGS sequence"/>
</dbReference>
<dbReference type="AlphaFoldDB" id="C3XAG2"/>
<dbReference type="EMBL" id="GG658170">
    <property type="protein sequence ID" value="EEO30188.1"/>
    <property type="molecule type" value="Genomic_DNA"/>
</dbReference>
<dbReference type="GeneID" id="77134803"/>
<keyword evidence="3" id="KW-1185">Reference proteome</keyword>
<dbReference type="Pfam" id="PF08241">
    <property type="entry name" value="Methyltransf_11"/>
    <property type="match status" value="1"/>
</dbReference>
<protein>
    <submittedName>
        <fullName evidence="2">Methyltransferase domain protein</fullName>
    </submittedName>
</protein>
<evidence type="ECO:0000259" key="1">
    <source>
        <dbReference type="Pfam" id="PF08241"/>
    </source>
</evidence>
<evidence type="ECO:0000313" key="3">
    <source>
        <dbReference type="Proteomes" id="UP000005089"/>
    </source>
</evidence>
<gene>
    <name evidence="2" type="ORF">OFBG_01216</name>
</gene>
<dbReference type="STRING" id="847.BRW83_0913"/>
<sequence>MKASEAKIKIQIMHDWLMTPVGRYMLEWEENLFQTLSADIFGFNALQIGFSEINALKDSRIKNRWVSNQFFPEPPSSNATDGAAKLSLIHDIDRLPFASESIDLIILPHAFEFAENPHMILREVDRVLIPEGQVIISGFNPASLWGLRQSIGKLTGAYFLPSYAEFIGLPRLKDWLKLLNFEINRGHFGCYRPPCRTRHWLKRFAFMEKAGNRWWPFLGGVYLIQAIKRIHGVHLIDAAFRKRPRQIFQTIPVNHKTSGENPDQTS</sequence>
<keyword evidence="2" id="KW-0489">Methyltransferase</keyword>
<evidence type="ECO:0000313" key="2">
    <source>
        <dbReference type="EMBL" id="EEO30188.1"/>
    </source>
</evidence>
<dbReference type="HOGENOM" id="CLU_075049_0_1_4"/>
<proteinExistence type="predicted"/>
<reference evidence="2 3" key="1">
    <citation type="submission" date="2009-02" db="EMBL/GenBank/DDBJ databases">
        <title>The Genome Sequence of Oxalobacter formigenes OXCC13.</title>
        <authorList>
            <consortium name="The Broad Institute Genome Sequencing Platform"/>
            <person name="Ward D."/>
            <person name="Young S.K."/>
            <person name="Kodira C.D."/>
            <person name="Zeng Q."/>
            <person name="Koehrsen M."/>
            <person name="Alvarado L."/>
            <person name="Berlin A."/>
            <person name="Borenstein D."/>
            <person name="Chen Z."/>
            <person name="Engels R."/>
            <person name="Freedman E."/>
            <person name="Gellesch M."/>
            <person name="Goldberg J."/>
            <person name="Griggs A."/>
            <person name="Gujja S."/>
            <person name="Heiman D."/>
            <person name="Hepburn T."/>
            <person name="Howarth C."/>
            <person name="Jen D."/>
            <person name="Larson L."/>
            <person name="Lewis B."/>
            <person name="Mehta T."/>
            <person name="Park D."/>
            <person name="Pearson M."/>
            <person name="Roberts A."/>
            <person name="Saif S."/>
            <person name="Shea T."/>
            <person name="Shenoy N."/>
            <person name="Sisk P."/>
            <person name="Stolte C."/>
            <person name="Sykes S."/>
            <person name="Walk T."/>
            <person name="White J."/>
            <person name="Yandava C."/>
            <person name="Allison M.J."/>
            <person name="Lander E."/>
            <person name="Nusbaum C."/>
            <person name="Galagan J."/>
            <person name="Birren B."/>
        </authorList>
    </citation>
    <scope>NUCLEOTIDE SEQUENCE [LARGE SCALE GENOMIC DNA]</scope>
    <source>
        <strain evidence="2 3">OXCC13</strain>
    </source>
</reference>
<dbReference type="InterPro" id="IPR013216">
    <property type="entry name" value="Methyltransf_11"/>
</dbReference>
<dbReference type="Gene3D" id="3.40.50.150">
    <property type="entry name" value="Vaccinia Virus protein VP39"/>
    <property type="match status" value="1"/>
</dbReference>
<dbReference type="GO" id="GO:0032259">
    <property type="term" value="P:methylation"/>
    <property type="evidence" value="ECO:0007669"/>
    <property type="project" value="UniProtKB-KW"/>
</dbReference>
<dbReference type="eggNOG" id="COG2226">
    <property type="taxonomic scope" value="Bacteria"/>
</dbReference>
<dbReference type="GO" id="GO:0008757">
    <property type="term" value="F:S-adenosylmethionine-dependent methyltransferase activity"/>
    <property type="evidence" value="ECO:0007669"/>
    <property type="project" value="InterPro"/>
</dbReference>
<organism evidence="2 3">
    <name type="scientific">Oxalobacter formigenes OXCC13</name>
    <dbReference type="NCBI Taxonomy" id="556269"/>
    <lineage>
        <taxon>Bacteria</taxon>
        <taxon>Pseudomonadati</taxon>
        <taxon>Pseudomonadota</taxon>
        <taxon>Betaproteobacteria</taxon>
        <taxon>Burkholderiales</taxon>
        <taxon>Oxalobacteraceae</taxon>
        <taxon>Oxalobacter</taxon>
    </lineage>
</organism>
<dbReference type="SUPFAM" id="SSF53335">
    <property type="entry name" value="S-adenosyl-L-methionine-dependent methyltransferases"/>
    <property type="match status" value="1"/>
</dbReference>
<feature type="domain" description="Methyltransferase type 11" evidence="1">
    <location>
        <begin position="88"/>
        <end position="136"/>
    </location>
</feature>
<dbReference type="InterPro" id="IPR029063">
    <property type="entry name" value="SAM-dependent_MTases_sf"/>
</dbReference>
<keyword evidence="2" id="KW-0808">Transferase</keyword>
<accession>C3XAG2</accession>
<name>C3XAG2_OXAFO</name>
<dbReference type="RefSeq" id="WP_005881165.1">
    <property type="nucleotide sequence ID" value="NZ_CP019430.1"/>
</dbReference>